<evidence type="ECO:0000313" key="8">
    <source>
        <dbReference type="EMBL" id="PXY95404.1"/>
    </source>
</evidence>
<feature type="transmembrane region" description="Helical" evidence="6">
    <location>
        <begin position="78"/>
        <end position="98"/>
    </location>
</feature>
<dbReference type="EMBL" id="QGLM01000013">
    <property type="protein sequence ID" value="PXY95404.1"/>
    <property type="molecule type" value="Genomic_DNA"/>
</dbReference>
<comment type="subcellular location">
    <subcellularLocation>
        <location evidence="1">Cell membrane</location>
        <topology evidence="1">Multi-pass membrane protein</topology>
    </subcellularLocation>
</comment>
<dbReference type="InterPro" id="IPR018076">
    <property type="entry name" value="T2SS_GspF_dom"/>
</dbReference>
<proteinExistence type="predicted"/>
<evidence type="ECO:0000313" key="9">
    <source>
        <dbReference type="Proteomes" id="UP000247838"/>
    </source>
</evidence>
<feature type="transmembrane region" description="Helical" evidence="6">
    <location>
        <begin position="104"/>
        <end position="124"/>
    </location>
</feature>
<dbReference type="RefSeq" id="WP_110443612.1">
    <property type="nucleotide sequence ID" value="NZ_QGLM01000013.1"/>
</dbReference>
<name>A0A318N2T4_FRIPE</name>
<evidence type="ECO:0000256" key="2">
    <source>
        <dbReference type="ARBA" id="ARBA00022475"/>
    </source>
</evidence>
<dbReference type="GO" id="GO:0005886">
    <property type="term" value="C:plasma membrane"/>
    <property type="evidence" value="ECO:0007669"/>
    <property type="project" value="UniProtKB-SubCell"/>
</dbReference>
<comment type="caution">
    <text evidence="8">The sequence shown here is derived from an EMBL/GenBank/DDBJ whole genome shotgun (WGS) entry which is preliminary data.</text>
</comment>
<protein>
    <recommendedName>
        <fullName evidence="7">Type II secretion system protein GspF domain-containing protein</fullName>
    </recommendedName>
</protein>
<dbReference type="Pfam" id="PF00482">
    <property type="entry name" value="T2SSF"/>
    <property type="match status" value="1"/>
</dbReference>
<dbReference type="PANTHER" id="PTHR35007:SF2">
    <property type="entry name" value="PILUS ASSEMBLE PROTEIN"/>
    <property type="match status" value="1"/>
</dbReference>
<reference evidence="8 9" key="1">
    <citation type="submission" date="2018-05" db="EMBL/GenBank/DDBJ databases">
        <title>Reference genomes for bee gut microbiota database.</title>
        <authorList>
            <person name="Ellegaard K.M."/>
        </authorList>
    </citation>
    <scope>NUCLEOTIDE SEQUENCE [LARGE SCALE GENOMIC DNA]</scope>
    <source>
        <strain evidence="8 9">ESL0167</strain>
    </source>
</reference>
<evidence type="ECO:0000256" key="5">
    <source>
        <dbReference type="ARBA" id="ARBA00023136"/>
    </source>
</evidence>
<evidence type="ECO:0000256" key="6">
    <source>
        <dbReference type="SAM" id="Phobius"/>
    </source>
</evidence>
<evidence type="ECO:0000256" key="4">
    <source>
        <dbReference type="ARBA" id="ARBA00022989"/>
    </source>
</evidence>
<gene>
    <name evidence="8" type="ORF">DKK76_06390</name>
</gene>
<keyword evidence="5 6" id="KW-0472">Membrane</keyword>
<organism evidence="8 9">
    <name type="scientific">Frischella perrara</name>
    <dbReference type="NCBI Taxonomy" id="1267021"/>
    <lineage>
        <taxon>Bacteria</taxon>
        <taxon>Pseudomonadati</taxon>
        <taxon>Pseudomonadota</taxon>
        <taxon>Gammaproteobacteria</taxon>
        <taxon>Orbales</taxon>
        <taxon>Orbaceae</taxon>
        <taxon>Frischella</taxon>
    </lineage>
</organism>
<evidence type="ECO:0000259" key="7">
    <source>
        <dbReference type="Pfam" id="PF00482"/>
    </source>
</evidence>
<evidence type="ECO:0000256" key="3">
    <source>
        <dbReference type="ARBA" id="ARBA00022692"/>
    </source>
</evidence>
<dbReference type="AlphaFoldDB" id="A0A318N2T4"/>
<sequence>MLILLSLCLIFFSLKELINEYQYQKQKKSLISLLKEEVVKTKTTNRKNNDVAFEKIIAQNSASVSFLSRFQDEQLWKVYAIVVILGILFLINTIFDIVTLDETVLILSLFLIAVVIIIIPERLVKAQTAKRIKGISRDLPLVIDIIAIMVKSGMTVENSFNYLSTRTSNINKDIEAILERACLMMEVNGIEQAIDLIYREVPSKEMRMFCTTLKRNINYGDSIYITLMNLSSEIREMQRLNIEEKIASISAKMTVPMMFFILFPSLVVIAGPIVLKILSMNL</sequence>
<feature type="domain" description="Type II secretion system protein GspF" evidence="7">
    <location>
        <begin position="144"/>
        <end position="269"/>
    </location>
</feature>
<keyword evidence="3 6" id="KW-0812">Transmembrane</keyword>
<feature type="transmembrane region" description="Helical" evidence="6">
    <location>
        <begin position="255"/>
        <end position="275"/>
    </location>
</feature>
<dbReference type="PANTHER" id="PTHR35007">
    <property type="entry name" value="INTEGRAL MEMBRANE PROTEIN-RELATED"/>
    <property type="match status" value="1"/>
</dbReference>
<dbReference type="Proteomes" id="UP000247838">
    <property type="component" value="Unassembled WGS sequence"/>
</dbReference>
<keyword evidence="4 6" id="KW-1133">Transmembrane helix</keyword>
<accession>A0A318N2T4</accession>
<keyword evidence="2" id="KW-1003">Cell membrane</keyword>
<evidence type="ECO:0000256" key="1">
    <source>
        <dbReference type="ARBA" id="ARBA00004651"/>
    </source>
</evidence>